<dbReference type="HOGENOM" id="CLU_1702258_0_0_5"/>
<dbReference type="AlphaFoldDB" id="Q1YDL5"/>
<feature type="domain" description="DUF1468" evidence="2">
    <location>
        <begin position="14"/>
        <end position="149"/>
    </location>
</feature>
<dbReference type="Proteomes" id="UP000000321">
    <property type="component" value="Unassembled WGS sequence"/>
</dbReference>
<name>Q1YDL5_AURMS</name>
<evidence type="ECO:0000259" key="2">
    <source>
        <dbReference type="Pfam" id="PF07331"/>
    </source>
</evidence>
<evidence type="ECO:0000313" key="3">
    <source>
        <dbReference type="EMBL" id="EAS48343.1"/>
    </source>
</evidence>
<feature type="transmembrane region" description="Helical" evidence="1">
    <location>
        <begin position="46"/>
        <end position="70"/>
    </location>
</feature>
<proteinExistence type="predicted"/>
<dbReference type="RefSeq" id="WP_009208000.1">
    <property type="nucleotide sequence ID" value="NZ_BBWP01000020.1"/>
</dbReference>
<dbReference type="InterPro" id="IPR009936">
    <property type="entry name" value="DUF1468"/>
</dbReference>
<accession>Q1YDL5</accession>
<dbReference type="Pfam" id="PF07331">
    <property type="entry name" value="TctB"/>
    <property type="match status" value="1"/>
</dbReference>
<protein>
    <recommendedName>
        <fullName evidence="2">DUF1468 domain-containing protein</fullName>
    </recommendedName>
</protein>
<evidence type="ECO:0000313" key="4">
    <source>
        <dbReference type="Proteomes" id="UP000000321"/>
    </source>
</evidence>
<feature type="transmembrane region" description="Helical" evidence="1">
    <location>
        <begin position="121"/>
        <end position="140"/>
    </location>
</feature>
<evidence type="ECO:0000256" key="1">
    <source>
        <dbReference type="SAM" id="Phobius"/>
    </source>
</evidence>
<dbReference type="BioCyc" id="AURANTIMONAS:SI859A1_00113-MONOMER"/>
<keyword evidence="4" id="KW-1185">Reference proteome</keyword>
<keyword evidence="1" id="KW-1133">Transmembrane helix</keyword>
<dbReference type="EMBL" id="AAPJ01000012">
    <property type="protein sequence ID" value="EAS48343.1"/>
    <property type="molecule type" value="Genomic_DNA"/>
</dbReference>
<feature type="transmembrane region" description="Helical" evidence="1">
    <location>
        <begin position="82"/>
        <end position="115"/>
    </location>
</feature>
<comment type="caution">
    <text evidence="3">The sequence shown here is derived from an EMBL/GenBank/DDBJ whole genome shotgun (WGS) entry which is preliminary data.</text>
</comment>
<organism evidence="3 4">
    <name type="scientific">Aurantimonas manganoxydans (strain ATCC BAA-1229 / DSM 21871 / SI85-9A1)</name>
    <dbReference type="NCBI Taxonomy" id="287752"/>
    <lineage>
        <taxon>Bacteria</taxon>
        <taxon>Pseudomonadati</taxon>
        <taxon>Pseudomonadota</taxon>
        <taxon>Alphaproteobacteria</taxon>
        <taxon>Hyphomicrobiales</taxon>
        <taxon>Aurantimonadaceae</taxon>
        <taxon>Aurantimonas</taxon>
    </lineage>
</organism>
<dbReference type="OrthoDB" id="8455334at2"/>
<keyword evidence="1" id="KW-0812">Transmembrane</keyword>
<gene>
    <name evidence="3" type="ORF">SI859A1_00113</name>
</gene>
<sequence>MTATRVVAIVCGLASVYFLAILVPEVGASAAAMGTGDFYSVGPTALPNFAGAVTLLLSVGVFATSGPAAAEGDRRFDRGLGAGLVFTVMLVVYAIAMPSIGFLAASVLFMGAVFLVYRPASWFIALVLTLAVPVLVDQVLRKLFLIPLPSGAWF</sequence>
<reference evidence="3 4" key="1">
    <citation type="journal article" date="2008" name="Appl. Environ. Microbiol.">
        <title>Genomic insights into Mn(II) oxidation by the marine alphaproteobacterium Aurantimonas sp. strain SI85-9A1.</title>
        <authorList>
            <person name="Dick G.J."/>
            <person name="Podell S."/>
            <person name="Johnson H.A."/>
            <person name="Rivera-Espinoza Y."/>
            <person name="Bernier-Latmani R."/>
            <person name="McCarthy J.K."/>
            <person name="Torpey J.W."/>
            <person name="Clement B.G."/>
            <person name="Gaasterland T."/>
            <person name="Tebo B.M."/>
        </authorList>
    </citation>
    <scope>NUCLEOTIDE SEQUENCE [LARGE SCALE GENOMIC DNA]</scope>
    <source>
        <strain evidence="3 4">SI85-9A1</strain>
    </source>
</reference>
<keyword evidence="1" id="KW-0472">Membrane</keyword>